<evidence type="ECO:0000313" key="3">
    <source>
        <dbReference type="Proteomes" id="UP000054251"/>
    </source>
</evidence>
<dbReference type="InterPro" id="IPR011009">
    <property type="entry name" value="Kinase-like_dom_sf"/>
</dbReference>
<reference evidence="2 3" key="1">
    <citation type="submission" date="2015-11" db="EMBL/GenBank/DDBJ databases">
        <title>The genome of Debaryomyces fabryi.</title>
        <authorList>
            <person name="Tafer H."/>
            <person name="Lopandic K."/>
        </authorList>
    </citation>
    <scope>NUCLEOTIDE SEQUENCE [LARGE SCALE GENOMIC DNA]</scope>
    <source>
        <strain evidence="2 3">CBS 789</strain>
    </source>
</reference>
<dbReference type="GO" id="GO:0005524">
    <property type="term" value="F:ATP binding"/>
    <property type="evidence" value="ECO:0007669"/>
    <property type="project" value="InterPro"/>
</dbReference>
<protein>
    <recommendedName>
        <fullName evidence="1">Protein kinase domain-containing protein</fullName>
    </recommendedName>
</protein>
<organism evidence="2 3">
    <name type="scientific">Debaryomyces fabryi</name>
    <dbReference type="NCBI Taxonomy" id="58627"/>
    <lineage>
        <taxon>Eukaryota</taxon>
        <taxon>Fungi</taxon>
        <taxon>Dikarya</taxon>
        <taxon>Ascomycota</taxon>
        <taxon>Saccharomycotina</taxon>
        <taxon>Pichiomycetes</taxon>
        <taxon>Debaryomycetaceae</taxon>
        <taxon>Debaryomyces</taxon>
    </lineage>
</organism>
<dbReference type="EMBL" id="LMYN01000016">
    <property type="protein sequence ID" value="KSA02989.1"/>
    <property type="molecule type" value="Genomic_DNA"/>
</dbReference>
<evidence type="ECO:0000259" key="1">
    <source>
        <dbReference type="PROSITE" id="PS50011"/>
    </source>
</evidence>
<evidence type="ECO:0000313" key="2">
    <source>
        <dbReference type="EMBL" id="KSA02989.1"/>
    </source>
</evidence>
<dbReference type="Gene3D" id="1.10.510.10">
    <property type="entry name" value="Transferase(Phosphotransferase) domain 1"/>
    <property type="match status" value="1"/>
</dbReference>
<dbReference type="PROSITE" id="PS00108">
    <property type="entry name" value="PROTEIN_KINASE_ST"/>
    <property type="match status" value="1"/>
</dbReference>
<dbReference type="SUPFAM" id="SSF56112">
    <property type="entry name" value="Protein kinase-like (PK-like)"/>
    <property type="match status" value="1"/>
</dbReference>
<accession>A0A0V1Q3B0</accession>
<dbReference type="Pfam" id="PF00069">
    <property type="entry name" value="Pkinase"/>
    <property type="match status" value="1"/>
</dbReference>
<keyword evidence="3" id="KW-1185">Reference proteome</keyword>
<dbReference type="RefSeq" id="XP_015469091.1">
    <property type="nucleotide sequence ID" value="XM_015610074.1"/>
</dbReference>
<feature type="domain" description="Protein kinase" evidence="1">
    <location>
        <begin position="413"/>
        <end position="632"/>
    </location>
</feature>
<dbReference type="AlphaFoldDB" id="A0A0V1Q3B0"/>
<sequence length="632" mass="74164">MNDYLRDIVSQHPLYLTMCKCVEDEMEMYDYHDFFPHWREIIVNYQILIQELFKLERWEVADFTTDVQFQYQSFVYELRKGYPQQVKRLFRLILSLPMCEYEIKPNGNYTSSGSKGSSNNYNKQFPHFRCDDSYLTKIEDDEAGYTIREIINQIENKQMEKALTNFAFNEYETISPSGSPEAPYKLAFLIYLIKPICSMLKMTLGIVTKVETERPTIWHRPLDIMVNFTLRTDIVISKGTLVYCVTEVKKYPLLANYNGEPLDGIRSLFSHKNGIMKQLICEMLYFRTNKGIITDSYIVVFVELDLDSFERNVLNLRPVKTFKEEKIVPIKYLIRDCHSAKPTLRESLLAYIYKSIEADSEMEIKRDRVRKLEEHLKLSGEALTVAILSEDSLDLSEGSRSRPSTRSTNMSVLESVNEINEDEEVEVGEISIDVPRDSSNYVLMQNSDEFNSQLVKLEASYFKKFMLEQIDDNETLVAKVYDPRMANLYEFRGYTFEEKKGICYEWYRTERTCYTILFRDPEFKSCYVPQKMGQIMVTMDKLYVAKGYCNIFRYIEKVPLPKDQETYEKAKKQLEVIHRNGIVHRDIKEDNILCTKEGQVYIIDFALAKPSVNTYDSGLEQLDLCALELVFK</sequence>
<gene>
    <name evidence="2" type="ORF">AC631_01244</name>
</gene>
<proteinExistence type="predicted"/>
<dbReference type="GeneID" id="26838253"/>
<name>A0A0V1Q3B0_9ASCO</name>
<dbReference type="InterPro" id="IPR000719">
    <property type="entry name" value="Prot_kinase_dom"/>
</dbReference>
<dbReference type="InterPro" id="IPR008271">
    <property type="entry name" value="Ser/Thr_kinase_AS"/>
</dbReference>
<dbReference type="OrthoDB" id="10345141at2759"/>
<dbReference type="GO" id="GO:0004672">
    <property type="term" value="F:protein kinase activity"/>
    <property type="evidence" value="ECO:0007669"/>
    <property type="project" value="InterPro"/>
</dbReference>
<dbReference type="PROSITE" id="PS50011">
    <property type="entry name" value="PROTEIN_KINASE_DOM"/>
    <property type="match status" value="1"/>
</dbReference>
<comment type="caution">
    <text evidence="2">The sequence shown here is derived from an EMBL/GenBank/DDBJ whole genome shotgun (WGS) entry which is preliminary data.</text>
</comment>
<dbReference type="Proteomes" id="UP000054251">
    <property type="component" value="Unassembled WGS sequence"/>
</dbReference>